<reference evidence="1" key="1">
    <citation type="journal article" date="2000" name="Genome Res.">
        <title>Cloning and functional analysis of cDNAs with open reading frames for 300 previously undefined genes expressed in CD34+ hematopoietic stem/progenitor cells.</title>
        <authorList>
            <person name="Zhang Q.H."/>
            <person name="Ye M."/>
            <person name="Wu X.Y."/>
            <person name="Ren S.X."/>
            <person name="Zhao M."/>
            <person name="Zhao C.J."/>
            <person name="Fu G."/>
            <person name="Shen Y."/>
            <person name="Fan H.Y."/>
            <person name="Lu G."/>
            <person name="Zhong M."/>
            <person name="Xu X.R."/>
            <person name="Han Z.G."/>
            <person name="Zhang J.W."/>
            <person name="Tao J."/>
            <person name="Huang Q.H."/>
            <person name="Zhou J."/>
            <person name="Hu G.X."/>
            <person name="Gu J."/>
            <person name="Chen S.J."/>
            <person name="Chen Z."/>
        </authorList>
    </citation>
    <scope>NUCLEOTIDE SEQUENCE</scope>
    <source>
        <tissue evidence="1">Blood</tissue>
    </source>
</reference>
<proteinExistence type="evidence at transcript level"/>
<evidence type="ECO:0000313" key="1">
    <source>
        <dbReference type="EMBL" id="AAF29020.1"/>
    </source>
</evidence>
<evidence type="ECO:0000313" key="2">
    <source>
        <dbReference type="EMBL" id="BAG36616.1"/>
    </source>
</evidence>
<reference evidence="2" key="2">
    <citation type="submission" date="2008-01" db="EMBL/GenBank/DDBJ databases">
        <title>NEDO functional analysis of protein and research application project.</title>
        <authorList>
            <person name="Wakamatsu A."/>
            <person name="Yamamoto J."/>
            <person name="Kimura K."/>
            <person name="Kaida T."/>
            <person name="Tsuchiya K."/>
            <person name="Iida Y."/>
            <person name="Takayama Y."/>
            <person name="Murakawa K."/>
            <person name="Kanehori K."/>
            <person name="Andoh T."/>
            <person name="Kagawa N."/>
            <person name="Sato R."/>
            <person name="Kawamura Y."/>
            <person name="Tanaka S."/>
            <person name="Kisu Y."/>
            <person name="Sugano S."/>
            <person name="Goshima N."/>
            <person name="Nomura N."/>
            <person name="Isogai T."/>
        </authorList>
    </citation>
    <scope>NUCLEOTIDE SEQUENCE</scope>
    <source>
        <tissue evidence="2">Cerebellum</tissue>
    </source>
</reference>
<dbReference type="AlphaFoldDB" id="Q9NZY7"/>
<accession>Q9NZY7</accession>
<sequence>MVYERAGEAVPPRGLREKFPRALFGWAGERPSALCASNPPQLSCSGRGARYFRLGEVLGTDVGSSVGDFSGFWPFQTLVIVFSVQSSFGVWGFPSSCARHREAWPEGPVS</sequence>
<protein>
    <submittedName>
        <fullName evidence="1 2">HSPC048</fullName>
    </submittedName>
</protein>
<dbReference type="EMBL" id="AK313893">
    <property type="protein sequence ID" value="BAG36616.1"/>
    <property type="molecule type" value="mRNA"/>
</dbReference>
<organism evidence="1">
    <name type="scientific">Homo sapiens</name>
    <name type="common">Human</name>
    <dbReference type="NCBI Taxonomy" id="9606"/>
    <lineage>
        <taxon>Eukaryota</taxon>
        <taxon>Metazoa</taxon>
        <taxon>Chordata</taxon>
        <taxon>Craniata</taxon>
        <taxon>Vertebrata</taxon>
        <taxon>Euteleostomi</taxon>
        <taxon>Mammalia</taxon>
        <taxon>Eutheria</taxon>
        <taxon>Euarchontoglires</taxon>
        <taxon>Primates</taxon>
        <taxon>Haplorrhini</taxon>
        <taxon>Catarrhini</taxon>
        <taxon>Hominidae</taxon>
        <taxon>Homo</taxon>
    </lineage>
</organism>
<dbReference type="EMBL" id="AF161533">
    <property type="protein sequence ID" value="AAF29020.1"/>
    <property type="molecule type" value="mRNA"/>
</dbReference>
<name>Q9NZY7_HUMAN</name>